<dbReference type="KEGG" id="tgr:Tgr7_1348"/>
<evidence type="ECO:0000313" key="2">
    <source>
        <dbReference type="EMBL" id="ACL72433.1"/>
    </source>
</evidence>
<evidence type="ECO:0000313" key="3">
    <source>
        <dbReference type="Proteomes" id="UP000002383"/>
    </source>
</evidence>
<organism evidence="2 3">
    <name type="scientific">Thioalkalivibrio sulfidiphilus (strain HL-EbGR7)</name>
    <dbReference type="NCBI Taxonomy" id="396588"/>
    <lineage>
        <taxon>Bacteria</taxon>
        <taxon>Pseudomonadati</taxon>
        <taxon>Pseudomonadota</taxon>
        <taxon>Gammaproteobacteria</taxon>
        <taxon>Chromatiales</taxon>
        <taxon>Ectothiorhodospiraceae</taxon>
        <taxon>Thioalkalivibrio</taxon>
    </lineage>
</organism>
<reference evidence="2 3" key="1">
    <citation type="journal article" date="2011" name="Stand. Genomic Sci.">
        <title>Complete genome sequence of 'Thioalkalivibrio sulfidophilus' HL-EbGr7.</title>
        <authorList>
            <person name="Muyzer G."/>
            <person name="Sorokin D.Y."/>
            <person name="Mavromatis K."/>
            <person name="Lapidus A."/>
            <person name="Clum A."/>
            <person name="Ivanova N."/>
            <person name="Pati A."/>
            <person name="d'Haeseleer P."/>
            <person name="Woyke T."/>
            <person name="Kyrpides N.C."/>
        </authorList>
    </citation>
    <scope>NUCLEOTIDE SEQUENCE [LARGE SCALE GENOMIC DNA]</scope>
    <source>
        <strain evidence="2 3">HL-EbGR7</strain>
    </source>
</reference>
<proteinExistence type="predicted"/>
<feature type="compositionally biased region" description="Basic and acidic residues" evidence="1">
    <location>
        <begin position="49"/>
        <end position="68"/>
    </location>
</feature>
<dbReference type="OrthoDB" id="9883377at2"/>
<feature type="compositionally biased region" description="Pro residues" evidence="1">
    <location>
        <begin position="1"/>
        <end position="18"/>
    </location>
</feature>
<feature type="region of interest" description="Disordered" evidence="1">
    <location>
        <begin position="1"/>
        <end position="68"/>
    </location>
</feature>
<evidence type="ECO:0000256" key="1">
    <source>
        <dbReference type="SAM" id="MobiDB-lite"/>
    </source>
</evidence>
<sequence precursor="true">MVDFDPVPPVHPSWPSRPVPEEGDEKGRYPRSPTPEPRDEDEEQAPEEETPRRPPADDSTGRNIDEYV</sequence>
<dbReference type="RefSeq" id="WP_012637916.1">
    <property type="nucleotide sequence ID" value="NC_011901.1"/>
</dbReference>
<feature type="compositionally biased region" description="Acidic residues" evidence="1">
    <location>
        <begin position="38"/>
        <end position="48"/>
    </location>
</feature>
<accession>B8GR13</accession>
<protein>
    <submittedName>
        <fullName evidence="2">Uncharacterized protein</fullName>
    </submittedName>
</protein>
<dbReference type="HOGENOM" id="CLU_2792739_0_0_6"/>
<dbReference type="AlphaFoldDB" id="B8GR13"/>
<gene>
    <name evidence="2" type="ordered locus">Tgr7_1348</name>
</gene>
<dbReference type="EMBL" id="CP001339">
    <property type="protein sequence ID" value="ACL72433.1"/>
    <property type="molecule type" value="Genomic_DNA"/>
</dbReference>
<keyword evidence="3" id="KW-1185">Reference proteome</keyword>
<dbReference type="Proteomes" id="UP000002383">
    <property type="component" value="Chromosome"/>
</dbReference>
<name>B8GR13_THISH</name>
<dbReference type="STRING" id="396588.Tgr7_1348"/>